<dbReference type="Proteomes" id="UP000824890">
    <property type="component" value="Unassembled WGS sequence"/>
</dbReference>
<dbReference type="Pfam" id="PF07734">
    <property type="entry name" value="FBA_1"/>
    <property type="match status" value="3"/>
</dbReference>
<evidence type="ECO:0000313" key="2">
    <source>
        <dbReference type="EMBL" id="KAH0858489.1"/>
    </source>
</evidence>
<feature type="domain" description="F-box" evidence="1">
    <location>
        <begin position="1"/>
        <end position="47"/>
    </location>
</feature>
<dbReference type="NCBIfam" id="TIGR01640">
    <property type="entry name" value="F_box_assoc_1"/>
    <property type="match status" value="2"/>
</dbReference>
<organism evidence="2 3">
    <name type="scientific">Brassica napus</name>
    <name type="common">Rape</name>
    <dbReference type="NCBI Taxonomy" id="3708"/>
    <lineage>
        <taxon>Eukaryota</taxon>
        <taxon>Viridiplantae</taxon>
        <taxon>Streptophyta</taxon>
        <taxon>Embryophyta</taxon>
        <taxon>Tracheophyta</taxon>
        <taxon>Spermatophyta</taxon>
        <taxon>Magnoliopsida</taxon>
        <taxon>eudicotyledons</taxon>
        <taxon>Gunneridae</taxon>
        <taxon>Pentapetalae</taxon>
        <taxon>rosids</taxon>
        <taxon>malvids</taxon>
        <taxon>Brassicales</taxon>
        <taxon>Brassicaceae</taxon>
        <taxon>Brassiceae</taxon>
        <taxon>Brassica</taxon>
    </lineage>
</organism>
<sequence>MTTMSNLPEELVREILSRVPLTSLRKLRCTCRTWNALSKTQVFGKEAARNQFLGFTVINGRVCSLRLGFQGIHNEGDLVHKSTKKISKLDHTNIEKVFHSDGLLLCVRNRSNFVVWNPYLGQTRCIPPASSDFRFYDMFCFGYDKNNRNHKILREVLAASAGETYCYQTAHIIGQDGYLKSVSVAEAPECGLDELFVIFSYFSATRNQPIMTTMSNLPEELVREILSRVPLTSLRKLRCTCRTWNALSKTQVFGKEAARNQFLGFTVINGRVCSLRLGFQGIHNEGDLVHKSTKKISKLDHTNIEKVFHSDGLLLCVRNRSNFVVWNPYLGQTRCIPPASSDFRFYDMFCFGYDKNNRNHKILRFCYDNDESLFCFEWFDFKTSSWRVLDIEPDVDLDVYRSGVSLKGNTYFVAQTNRPGERFWRPLPFHYDAVEHVVLSCVREEKLAVLYQIENTMEIWITTKIEYDDVSWSKFLEVEMTPLNGFDYDFDTETESFFIDEDKKFAVGETYCYQTAHIIGQDGYLKSVSVAEAPECGLDELFVIFSYFSATRNQPMLQEGTQRLLLSKENKRTKLLNLRGEKPTEAKEPIKRMRPALKPTMLTRETSFFVDEEDEVAVVLDEARDEVGPITRRIACIIDRNGPFKQVDLGGLVDPSLNLPGCSSPPVFVCSYVPSSVEIM</sequence>
<dbReference type="Gene3D" id="1.20.1280.50">
    <property type="match status" value="2"/>
</dbReference>
<dbReference type="SUPFAM" id="SSF81383">
    <property type="entry name" value="F-box domain"/>
    <property type="match status" value="2"/>
</dbReference>
<keyword evidence="3" id="KW-1185">Reference proteome</keyword>
<dbReference type="CDD" id="cd22157">
    <property type="entry name" value="F-box_AtFBW1-like"/>
    <property type="match status" value="2"/>
</dbReference>
<proteinExistence type="predicted"/>
<dbReference type="InterPro" id="IPR001810">
    <property type="entry name" value="F-box_dom"/>
</dbReference>
<evidence type="ECO:0000313" key="3">
    <source>
        <dbReference type="Proteomes" id="UP000824890"/>
    </source>
</evidence>
<comment type="caution">
    <text evidence="2">The sequence shown here is derived from an EMBL/GenBank/DDBJ whole genome shotgun (WGS) entry which is preliminary data.</text>
</comment>
<dbReference type="InterPro" id="IPR017451">
    <property type="entry name" value="F-box-assoc_interact_dom"/>
</dbReference>
<feature type="domain" description="F-box" evidence="1">
    <location>
        <begin position="211"/>
        <end position="257"/>
    </location>
</feature>
<dbReference type="InterPro" id="IPR036047">
    <property type="entry name" value="F-box-like_dom_sf"/>
</dbReference>
<name>A0ABQ7XRH0_BRANA</name>
<evidence type="ECO:0000259" key="1">
    <source>
        <dbReference type="PROSITE" id="PS50181"/>
    </source>
</evidence>
<dbReference type="InterPro" id="IPR006527">
    <property type="entry name" value="F-box-assoc_dom_typ1"/>
</dbReference>
<dbReference type="PANTHER" id="PTHR31672">
    <property type="entry name" value="BNACNNG10540D PROTEIN"/>
    <property type="match status" value="1"/>
</dbReference>
<reference evidence="2 3" key="1">
    <citation type="submission" date="2021-05" db="EMBL/GenBank/DDBJ databases">
        <title>Genome Assembly of Synthetic Allotetraploid Brassica napus Reveals Homoeologous Exchanges between Subgenomes.</title>
        <authorList>
            <person name="Davis J.T."/>
        </authorList>
    </citation>
    <scope>NUCLEOTIDE SEQUENCE [LARGE SCALE GENOMIC DNA]</scope>
    <source>
        <strain evidence="3">cv. Da-Ae</strain>
        <tissue evidence="2">Seedling</tissue>
    </source>
</reference>
<accession>A0ABQ7XRH0</accession>
<gene>
    <name evidence="2" type="ORF">HID58_086750</name>
</gene>
<dbReference type="InterPro" id="IPR050796">
    <property type="entry name" value="SCF_F-box_component"/>
</dbReference>
<dbReference type="PROSITE" id="PS50181">
    <property type="entry name" value="FBOX"/>
    <property type="match status" value="2"/>
</dbReference>
<dbReference type="PANTHER" id="PTHR31672:SF13">
    <property type="entry name" value="F-BOX PROTEIN CPR30-LIKE"/>
    <property type="match status" value="1"/>
</dbReference>
<protein>
    <recommendedName>
        <fullName evidence="1">F-box domain-containing protein</fullName>
    </recommendedName>
</protein>
<dbReference type="Pfam" id="PF00646">
    <property type="entry name" value="F-box"/>
    <property type="match status" value="2"/>
</dbReference>
<dbReference type="EMBL" id="JAGKQM010000019">
    <property type="protein sequence ID" value="KAH0858489.1"/>
    <property type="molecule type" value="Genomic_DNA"/>
</dbReference>
<dbReference type="SMART" id="SM00256">
    <property type="entry name" value="FBOX"/>
    <property type="match status" value="2"/>
</dbReference>